<evidence type="ECO:0000313" key="11">
    <source>
        <dbReference type="EMBL" id="GGA02125.1"/>
    </source>
</evidence>
<dbReference type="PANTHER" id="PTHR11557:SF0">
    <property type="entry name" value="PORPHOBILINOGEN DEAMINASE"/>
    <property type="match status" value="1"/>
</dbReference>
<keyword evidence="5 7" id="KW-0627">Porphyrin biosynthesis</keyword>
<dbReference type="EMBL" id="BMFY01000001">
    <property type="protein sequence ID" value="GGA02125.1"/>
    <property type="molecule type" value="Genomic_DNA"/>
</dbReference>
<dbReference type="InterPro" id="IPR000860">
    <property type="entry name" value="HemC"/>
</dbReference>
<proteinExistence type="inferred from homology"/>
<evidence type="ECO:0000256" key="3">
    <source>
        <dbReference type="ARBA" id="ARBA00011245"/>
    </source>
</evidence>
<dbReference type="PRINTS" id="PR00151">
    <property type="entry name" value="PORPHBDMNASE"/>
</dbReference>
<comment type="subunit">
    <text evidence="3 7">Monomer.</text>
</comment>
<comment type="miscellaneous">
    <text evidence="7">The porphobilinogen subunits are added to the dipyrromethane group.</text>
</comment>
<dbReference type="GO" id="GO:0005737">
    <property type="term" value="C:cytoplasm"/>
    <property type="evidence" value="ECO:0007669"/>
    <property type="project" value="UniProtKB-UniRule"/>
</dbReference>
<dbReference type="Gene3D" id="3.30.160.40">
    <property type="entry name" value="Porphobilinogen deaminase, C-terminal domain"/>
    <property type="match status" value="1"/>
</dbReference>
<dbReference type="InterPro" id="IPR022418">
    <property type="entry name" value="Porphobilinogen_deaminase_C"/>
</dbReference>
<evidence type="ECO:0000256" key="6">
    <source>
        <dbReference type="ARBA" id="ARBA00048169"/>
    </source>
</evidence>
<evidence type="ECO:0000256" key="4">
    <source>
        <dbReference type="ARBA" id="ARBA00022679"/>
    </source>
</evidence>
<keyword evidence="4 7" id="KW-0808">Transferase</keyword>
<feature type="compositionally biased region" description="Low complexity" evidence="8">
    <location>
        <begin position="325"/>
        <end position="335"/>
    </location>
</feature>
<dbReference type="HAMAP" id="MF_00260">
    <property type="entry name" value="Porphobil_deam"/>
    <property type="match status" value="1"/>
</dbReference>
<dbReference type="Proteomes" id="UP000616114">
    <property type="component" value="Unassembled WGS sequence"/>
</dbReference>
<evidence type="ECO:0000313" key="12">
    <source>
        <dbReference type="Proteomes" id="UP000616114"/>
    </source>
</evidence>
<reference evidence="11" key="2">
    <citation type="submission" date="2020-09" db="EMBL/GenBank/DDBJ databases">
        <authorList>
            <person name="Sun Q."/>
            <person name="Zhou Y."/>
        </authorList>
    </citation>
    <scope>NUCLEOTIDE SEQUENCE</scope>
    <source>
        <strain evidence="11">CGMCC 1.12785</strain>
    </source>
</reference>
<dbReference type="PANTHER" id="PTHR11557">
    <property type="entry name" value="PORPHOBILINOGEN DEAMINASE"/>
    <property type="match status" value="1"/>
</dbReference>
<reference evidence="11" key="1">
    <citation type="journal article" date="2014" name="Int. J. Syst. Evol. Microbiol.">
        <title>Complete genome sequence of Corynebacterium casei LMG S-19264T (=DSM 44701T), isolated from a smear-ripened cheese.</title>
        <authorList>
            <consortium name="US DOE Joint Genome Institute (JGI-PGF)"/>
            <person name="Walter F."/>
            <person name="Albersmeier A."/>
            <person name="Kalinowski J."/>
            <person name="Ruckert C."/>
        </authorList>
    </citation>
    <scope>NUCLEOTIDE SEQUENCE</scope>
    <source>
        <strain evidence="11">CGMCC 1.12785</strain>
    </source>
</reference>
<feature type="region of interest" description="Disordered" evidence="8">
    <location>
        <begin position="325"/>
        <end position="363"/>
    </location>
</feature>
<evidence type="ECO:0000256" key="1">
    <source>
        <dbReference type="ARBA" id="ARBA00002869"/>
    </source>
</evidence>
<name>A0A8J2TUH8_9MICO</name>
<gene>
    <name evidence="11" type="primary">hemC1</name>
    <name evidence="7" type="synonym">hemC</name>
    <name evidence="11" type="ORF">GCM10011333_00820</name>
</gene>
<dbReference type="InterPro" id="IPR036803">
    <property type="entry name" value="Porphobilinogen_deaminase_C_sf"/>
</dbReference>
<dbReference type="InterPro" id="IPR022419">
    <property type="entry name" value="Porphobilin_deaminase_cofac_BS"/>
</dbReference>
<accession>A0A8J2TUH8</accession>
<dbReference type="SUPFAM" id="SSF54782">
    <property type="entry name" value="Porphobilinogen deaminase (hydroxymethylbilane synthase), C-terminal domain"/>
    <property type="match status" value="1"/>
</dbReference>
<keyword evidence="12" id="KW-1185">Reference proteome</keyword>
<feature type="modified residue" description="S-(dipyrrolylmethanemethyl)cysteine" evidence="7">
    <location>
        <position position="255"/>
    </location>
</feature>
<comment type="catalytic activity">
    <reaction evidence="6 7">
        <text>4 porphobilinogen + H2O = hydroxymethylbilane + 4 NH4(+)</text>
        <dbReference type="Rhea" id="RHEA:13185"/>
        <dbReference type="ChEBI" id="CHEBI:15377"/>
        <dbReference type="ChEBI" id="CHEBI:28938"/>
        <dbReference type="ChEBI" id="CHEBI:57845"/>
        <dbReference type="ChEBI" id="CHEBI:58126"/>
        <dbReference type="EC" id="2.5.1.61"/>
    </reaction>
</comment>
<dbReference type="FunFam" id="3.40.190.10:FF:000005">
    <property type="entry name" value="Porphobilinogen deaminase"/>
    <property type="match status" value="1"/>
</dbReference>
<dbReference type="InterPro" id="IPR022417">
    <property type="entry name" value="Porphobilin_deaminase_N"/>
</dbReference>
<evidence type="ECO:0000256" key="8">
    <source>
        <dbReference type="SAM" id="MobiDB-lite"/>
    </source>
</evidence>
<comment type="similarity">
    <text evidence="2 7">Belongs to the HMBS family.</text>
</comment>
<dbReference type="NCBIfam" id="TIGR00212">
    <property type="entry name" value="hemC"/>
    <property type="match status" value="1"/>
</dbReference>
<dbReference type="RefSeq" id="WP_188548949.1">
    <property type="nucleotide sequence ID" value="NZ_BMFY01000001.1"/>
</dbReference>
<dbReference type="SUPFAM" id="SSF53850">
    <property type="entry name" value="Periplasmic binding protein-like II"/>
    <property type="match status" value="1"/>
</dbReference>
<evidence type="ECO:0000259" key="10">
    <source>
        <dbReference type="Pfam" id="PF03900"/>
    </source>
</evidence>
<evidence type="ECO:0000256" key="7">
    <source>
        <dbReference type="HAMAP-Rule" id="MF_00260"/>
    </source>
</evidence>
<dbReference type="Pfam" id="PF01379">
    <property type="entry name" value="Porphobil_deam"/>
    <property type="match status" value="1"/>
</dbReference>
<evidence type="ECO:0000256" key="5">
    <source>
        <dbReference type="ARBA" id="ARBA00023244"/>
    </source>
</evidence>
<dbReference type="Gene3D" id="3.40.190.10">
    <property type="entry name" value="Periplasmic binding protein-like II"/>
    <property type="match status" value="2"/>
</dbReference>
<dbReference type="EC" id="2.5.1.61" evidence="7"/>
<feature type="compositionally biased region" description="Basic and acidic residues" evidence="8">
    <location>
        <begin position="350"/>
        <end position="363"/>
    </location>
</feature>
<dbReference type="PROSITE" id="PS00533">
    <property type="entry name" value="PORPHOBILINOGEN_DEAM"/>
    <property type="match status" value="1"/>
</dbReference>
<comment type="caution">
    <text evidence="11">The sequence shown here is derived from an EMBL/GenBank/DDBJ whole genome shotgun (WGS) entry which is preliminary data.</text>
</comment>
<evidence type="ECO:0000256" key="2">
    <source>
        <dbReference type="ARBA" id="ARBA00005638"/>
    </source>
</evidence>
<feature type="domain" description="Porphobilinogen deaminase C-terminal" evidence="10">
    <location>
        <begin position="240"/>
        <end position="326"/>
    </location>
</feature>
<sequence length="363" mass="37368">MSDHTFDIVEPPAHTPASGATVRLGTRRSVLARTQSVQVARRLAESAGFRVEIVEVVTEGDVNMAPLAQMGGTGVFVSAVRTALQNGTIDIAVHSLKDLPTAQPPEVLLAAIPDREDPRDALLTASAPDLASLPPGARVGTGSPRRATQLAALRPDLEITGLRGNIDTRIGYLREGRLDAILLAAAGLRRVGRETEVAEFLDPARMLPAPGQGALAVECRPGDGIAEALAALDHAPTRAAVTAERAVLARAEAGCSAPIGALARWEDAPQEGAAAADRAGDAPEPTGRLTLDAVLADDDGRLIRRSFEGTAAEAQALGERTADALLAGLAAGPDASTGRPPEPGAGGTRPSDEDPTTGREVRG</sequence>
<organism evidence="11 12">
    <name type="scientific">Sediminivirga luteola</name>
    <dbReference type="NCBI Taxonomy" id="1774748"/>
    <lineage>
        <taxon>Bacteria</taxon>
        <taxon>Bacillati</taxon>
        <taxon>Actinomycetota</taxon>
        <taxon>Actinomycetes</taxon>
        <taxon>Micrococcales</taxon>
        <taxon>Brevibacteriaceae</taxon>
        <taxon>Sediminivirga</taxon>
    </lineage>
</organism>
<dbReference type="GO" id="GO:0006782">
    <property type="term" value="P:protoporphyrinogen IX biosynthetic process"/>
    <property type="evidence" value="ECO:0007669"/>
    <property type="project" value="UniProtKB-UniRule"/>
</dbReference>
<protein>
    <recommendedName>
        <fullName evidence="7">Porphobilinogen deaminase</fullName>
        <shortName evidence="7">PBG</shortName>
        <ecNumber evidence="7">2.5.1.61</ecNumber>
    </recommendedName>
    <alternativeName>
        <fullName evidence="7">Hydroxymethylbilane synthase</fullName>
        <shortName evidence="7">HMBS</shortName>
    </alternativeName>
    <alternativeName>
        <fullName evidence="7">Pre-uroporphyrinogen synthase</fullName>
    </alternativeName>
</protein>
<evidence type="ECO:0000259" key="9">
    <source>
        <dbReference type="Pfam" id="PF01379"/>
    </source>
</evidence>
<feature type="domain" description="Porphobilinogen deaminase N-terminal" evidence="9">
    <location>
        <begin position="22"/>
        <end position="223"/>
    </location>
</feature>
<comment type="function">
    <text evidence="1 7">Tetrapolymerization of the monopyrrole PBG into the hydroxymethylbilane pre-uroporphyrinogen in several discrete steps.</text>
</comment>
<dbReference type="PIRSF" id="PIRSF001438">
    <property type="entry name" value="4pyrrol_synth_OHMeBilane_synth"/>
    <property type="match status" value="1"/>
</dbReference>
<dbReference type="AlphaFoldDB" id="A0A8J2TUH8"/>
<comment type="cofactor">
    <cofactor evidence="7">
        <name>dipyrromethane</name>
        <dbReference type="ChEBI" id="CHEBI:60342"/>
    </cofactor>
    <text evidence="7">Binds 1 dipyrromethane group covalently.</text>
</comment>
<dbReference type="Pfam" id="PF03900">
    <property type="entry name" value="Porphobil_deamC"/>
    <property type="match status" value="1"/>
</dbReference>
<dbReference type="GO" id="GO:0004418">
    <property type="term" value="F:hydroxymethylbilane synthase activity"/>
    <property type="evidence" value="ECO:0007669"/>
    <property type="project" value="UniProtKB-UniRule"/>
</dbReference>